<reference evidence="10 11" key="1">
    <citation type="submission" date="2021-07" db="EMBL/GenBank/DDBJ databases">
        <authorList>
            <person name="Palmer J.M."/>
        </authorList>
    </citation>
    <scope>NUCLEOTIDE SEQUENCE [LARGE SCALE GENOMIC DNA]</scope>
    <source>
        <strain evidence="10 11">AT_MEX2019</strain>
        <tissue evidence="10">Muscle</tissue>
    </source>
</reference>
<sequence>MMHATVKDLSPWVEYEFRVVAINSVGFGEPSMPSKQIRTKAAAPKVAPVNVSGGGGARGELVITWEPVPEEQQSGEEFGYLVAFRPLGSSTWIKTVLASADVSRYVYRNDSVAPLSQFEATVGVYNSMGEGPFSRIVKVLSAEEEPSTAPSRVWARSVSASEVEVYWEPVPPRSSTEKIIGYEVLFSEESSQQSEADKVRVTDSMALLSGLKSSTVYLISVRAQNSAGLGPSSISFSVTTKQPPPRQPPGAIQWNLTNSKIFLKWEHVKASQNESEVTGYKASFSEN</sequence>
<evidence type="ECO:0000256" key="3">
    <source>
        <dbReference type="ARBA" id="ARBA00022729"/>
    </source>
</evidence>
<keyword evidence="5" id="KW-0472">Membrane</keyword>
<evidence type="ECO:0000313" key="11">
    <source>
        <dbReference type="Proteomes" id="UP001345963"/>
    </source>
</evidence>
<evidence type="ECO:0000256" key="5">
    <source>
        <dbReference type="ARBA" id="ARBA00023136"/>
    </source>
</evidence>
<dbReference type="Pfam" id="PF00041">
    <property type="entry name" value="fn3"/>
    <property type="match status" value="2"/>
</dbReference>
<evidence type="ECO:0000256" key="4">
    <source>
        <dbReference type="ARBA" id="ARBA00022889"/>
    </source>
</evidence>
<name>A0ABU7ATT4_9TELE</name>
<keyword evidence="6" id="KW-1015">Disulfide bond</keyword>
<keyword evidence="7" id="KW-0325">Glycoprotein</keyword>
<keyword evidence="11" id="KW-1185">Reference proteome</keyword>
<evidence type="ECO:0000256" key="1">
    <source>
        <dbReference type="ARBA" id="ARBA00004236"/>
    </source>
</evidence>
<dbReference type="Proteomes" id="UP001345963">
    <property type="component" value="Unassembled WGS sequence"/>
</dbReference>
<dbReference type="PANTHER" id="PTHR44170">
    <property type="entry name" value="PROTEIN SIDEKICK"/>
    <property type="match status" value="1"/>
</dbReference>
<dbReference type="SUPFAM" id="SSF49265">
    <property type="entry name" value="Fibronectin type III"/>
    <property type="match status" value="3"/>
</dbReference>
<accession>A0ABU7ATT4</accession>
<dbReference type="InterPro" id="IPR036116">
    <property type="entry name" value="FN3_sf"/>
</dbReference>
<dbReference type="Gene3D" id="2.60.40.10">
    <property type="entry name" value="Immunoglobulins"/>
    <property type="match status" value="3"/>
</dbReference>
<evidence type="ECO:0000256" key="7">
    <source>
        <dbReference type="ARBA" id="ARBA00023180"/>
    </source>
</evidence>
<keyword evidence="3" id="KW-0732">Signal</keyword>
<dbReference type="PANTHER" id="PTHR44170:SF18">
    <property type="entry name" value="CONTACTIN 3B-RELATED"/>
    <property type="match status" value="1"/>
</dbReference>
<feature type="domain" description="Fibronectin type-III" evidence="9">
    <location>
        <begin position="47"/>
        <end position="144"/>
    </location>
</feature>
<dbReference type="InterPro" id="IPR003961">
    <property type="entry name" value="FN3_dom"/>
</dbReference>
<evidence type="ECO:0000259" key="9">
    <source>
        <dbReference type="PROSITE" id="PS50853"/>
    </source>
</evidence>
<organism evidence="10 11">
    <name type="scientific">Ataeniobius toweri</name>
    <dbReference type="NCBI Taxonomy" id="208326"/>
    <lineage>
        <taxon>Eukaryota</taxon>
        <taxon>Metazoa</taxon>
        <taxon>Chordata</taxon>
        <taxon>Craniata</taxon>
        <taxon>Vertebrata</taxon>
        <taxon>Euteleostomi</taxon>
        <taxon>Actinopterygii</taxon>
        <taxon>Neopterygii</taxon>
        <taxon>Teleostei</taxon>
        <taxon>Neoteleostei</taxon>
        <taxon>Acanthomorphata</taxon>
        <taxon>Ovalentaria</taxon>
        <taxon>Atherinomorphae</taxon>
        <taxon>Cyprinodontiformes</taxon>
        <taxon>Goodeidae</taxon>
        <taxon>Ataeniobius</taxon>
    </lineage>
</organism>
<gene>
    <name evidence="10" type="ORF">ATANTOWER_023163</name>
</gene>
<dbReference type="CDD" id="cd00063">
    <property type="entry name" value="FN3"/>
    <property type="match status" value="3"/>
</dbReference>
<dbReference type="EMBL" id="JAHUTI010030016">
    <property type="protein sequence ID" value="MED6241657.1"/>
    <property type="molecule type" value="Genomic_DNA"/>
</dbReference>
<protein>
    <recommendedName>
        <fullName evidence="9">Fibronectin type-III domain-containing protein</fullName>
    </recommendedName>
</protein>
<evidence type="ECO:0000256" key="6">
    <source>
        <dbReference type="ARBA" id="ARBA00023157"/>
    </source>
</evidence>
<keyword evidence="8" id="KW-0449">Lipoprotein</keyword>
<proteinExistence type="predicted"/>
<dbReference type="InterPro" id="IPR013783">
    <property type="entry name" value="Ig-like_fold"/>
</dbReference>
<dbReference type="PROSITE" id="PS50853">
    <property type="entry name" value="FN3"/>
    <property type="match status" value="3"/>
</dbReference>
<evidence type="ECO:0000313" key="10">
    <source>
        <dbReference type="EMBL" id="MED6241657.1"/>
    </source>
</evidence>
<evidence type="ECO:0000256" key="2">
    <source>
        <dbReference type="ARBA" id="ARBA00022475"/>
    </source>
</evidence>
<comment type="subcellular location">
    <subcellularLocation>
        <location evidence="1">Cell membrane</location>
    </subcellularLocation>
</comment>
<feature type="domain" description="Fibronectin type-III" evidence="9">
    <location>
        <begin position="1"/>
        <end position="42"/>
    </location>
</feature>
<keyword evidence="4" id="KW-0130">Cell adhesion</keyword>
<evidence type="ECO:0000256" key="8">
    <source>
        <dbReference type="ARBA" id="ARBA00023288"/>
    </source>
</evidence>
<keyword evidence="2" id="KW-1003">Cell membrane</keyword>
<comment type="caution">
    <text evidence="10">The sequence shown here is derived from an EMBL/GenBank/DDBJ whole genome shotgun (WGS) entry which is preliminary data.</text>
</comment>
<dbReference type="SMART" id="SM00060">
    <property type="entry name" value="FN3"/>
    <property type="match status" value="2"/>
</dbReference>
<feature type="domain" description="Fibronectin type-III" evidence="9">
    <location>
        <begin position="149"/>
        <end position="243"/>
    </location>
</feature>